<dbReference type="SUPFAM" id="SSF46785">
    <property type="entry name" value="Winged helix' DNA-binding domain"/>
    <property type="match status" value="1"/>
</dbReference>
<accession>A0ABT9XTV6</accession>
<proteinExistence type="predicted"/>
<dbReference type="InterPro" id="IPR014710">
    <property type="entry name" value="RmlC-like_jellyroll"/>
</dbReference>
<name>A0ABT9XTV6_9BACI</name>
<evidence type="ECO:0000256" key="1">
    <source>
        <dbReference type="ARBA" id="ARBA00023015"/>
    </source>
</evidence>
<dbReference type="PROSITE" id="PS51063">
    <property type="entry name" value="HTH_CRP_2"/>
    <property type="match status" value="1"/>
</dbReference>
<feature type="domain" description="Cyclic nucleotide-binding" evidence="5">
    <location>
        <begin position="20"/>
        <end position="123"/>
    </location>
</feature>
<comment type="caution">
    <text evidence="7">The sequence shown here is derived from an EMBL/GenBank/DDBJ whole genome shotgun (WGS) entry which is preliminary data.</text>
</comment>
<evidence type="ECO:0000313" key="7">
    <source>
        <dbReference type="EMBL" id="MDQ0198954.1"/>
    </source>
</evidence>
<keyword evidence="4" id="KW-0804">Transcription</keyword>
<dbReference type="EMBL" id="JAUSTW010000003">
    <property type="protein sequence ID" value="MDQ0198954.1"/>
    <property type="molecule type" value="Genomic_DNA"/>
</dbReference>
<reference evidence="7 8" key="1">
    <citation type="submission" date="2023-07" db="EMBL/GenBank/DDBJ databases">
        <title>Genomic Encyclopedia of Type Strains, Phase IV (KMG-IV): sequencing the most valuable type-strain genomes for metagenomic binning, comparative biology and taxonomic classification.</title>
        <authorList>
            <person name="Goeker M."/>
        </authorList>
    </citation>
    <scope>NUCLEOTIDE SEQUENCE [LARGE SCALE GENOMIC DNA]</scope>
    <source>
        <strain evidence="7 8">DSM 27594</strain>
    </source>
</reference>
<evidence type="ECO:0000256" key="3">
    <source>
        <dbReference type="ARBA" id="ARBA00023159"/>
    </source>
</evidence>
<keyword evidence="8" id="KW-1185">Reference proteome</keyword>
<dbReference type="InterPro" id="IPR036388">
    <property type="entry name" value="WH-like_DNA-bd_sf"/>
</dbReference>
<keyword evidence="1" id="KW-0805">Transcription regulation</keyword>
<evidence type="ECO:0000256" key="4">
    <source>
        <dbReference type="ARBA" id="ARBA00023163"/>
    </source>
</evidence>
<keyword evidence="2" id="KW-0238">DNA-binding</keyword>
<dbReference type="SMART" id="SM00419">
    <property type="entry name" value="HTH_CRP"/>
    <property type="match status" value="1"/>
</dbReference>
<dbReference type="PANTHER" id="PTHR24567">
    <property type="entry name" value="CRP FAMILY TRANSCRIPTIONAL REGULATORY PROTEIN"/>
    <property type="match status" value="1"/>
</dbReference>
<evidence type="ECO:0000256" key="2">
    <source>
        <dbReference type="ARBA" id="ARBA00023125"/>
    </source>
</evidence>
<sequence>MLHSNVVKMDVISDLNQFDIFSCLPIKTVQKYLPFIYYRTYKKNQRLFMEGDPRDKIFFLLDGYVMYESGSEEGSMLYLDFVKNNQMFPYGGLFTDDVYHNTAIAVTDIHVYFIQTHVLEDLLKTNSKSLMYVISKLSDILSLHQKRVQKILIPCAQERVLHSLQFLMDDLGEQDGDDITIPCPLTASNISKLSGTTRETVSLIMNQLKREQVISVTSKIIKIHKPDYFKEIG</sequence>
<dbReference type="Pfam" id="PF00027">
    <property type="entry name" value="cNMP_binding"/>
    <property type="match status" value="1"/>
</dbReference>
<protein>
    <submittedName>
        <fullName evidence="7">CRP-like cAMP-binding protein</fullName>
    </submittedName>
</protein>
<dbReference type="PANTHER" id="PTHR24567:SF74">
    <property type="entry name" value="HTH-TYPE TRANSCRIPTIONAL REGULATOR ARCR"/>
    <property type="match status" value="1"/>
</dbReference>
<dbReference type="CDD" id="cd00038">
    <property type="entry name" value="CAP_ED"/>
    <property type="match status" value="1"/>
</dbReference>
<dbReference type="PROSITE" id="PS50042">
    <property type="entry name" value="CNMP_BINDING_3"/>
    <property type="match status" value="1"/>
</dbReference>
<keyword evidence="3" id="KW-0010">Activator</keyword>
<dbReference type="InterPro" id="IPR012318">
    <property type="entry name" value="HTH_CRP"/>
</dbReference>
<gene>
    <name evidence="7" type="ORF">J2S10_002112</name>
</gene>
<evidence type="ECO:0000313" key="8">
    <source>
        <dbReference type="Proteomes" id="UP001224122"/>
    </source>
</evidence>
<dbReference type="Proteomes" id="UP001224122">
    <property type="component" value="Unassembled WGS sequence"/>
</dbReference>
<evidence type="ECO:0000259" key="5">
    <source>
        <dbReference type="PROSITE" id="PS50042"/>
    </source>
</evidence>
<organism evidence="7 8">
    <name type="scientific">Neobacillus ginsengisoli</name>
    <dbReference type="NCBI Taxonomy" id="904295"/>
    <lineage>
        <taxon>Bacteria</taxon>
        <taxon>Bacillati</taxon>
        <taxon>Bacillota</taxon>
        <taxon>Bacilli</taxon>
        <taxon>Bacillales</taxon>
        <taxon>Bacillaceae</taxon>
        <taxon>Neobacillus</taxon>
    </lineage>
</organism>
<dbReference type="Pfam" id="PF13545">
    <property type="entry name" value="HTH_Crp_2"/>
    <property type="match status" value="1"/>
</dbReference>
<dbReference type="InterPro" id="IPR050397">
    <property type="entry name" value="Env_Response_Regulators"/>
</dbReference>
<dbReference type="InterPro" id="IPR018490">
    <property type="entry name" value="cNMP-bd_dom_sf"/>
</dbReference>
<dbReference type="Gene3D" id="1.10.10.10">
    <property type="entry name" value="Winged helix-like DNA-binding domain superfamily/Winged helix DNA-binding domain"/>
    <property type="match status" value="1"/>
</dbReference>
<dbReference type="SUPFAM" id="SSF51206">
    <property type="entry name" value="cAMP-binding domain-like"/>
    <property type="match status" value="1"/>
</dbReference>
<feature type="domain" description="HTH crp-type" evidence="6">
    <location>
        <begin position="154"/>
        <end position="227"/>
    </location>
</feature>
<evidence type="ECO:0000259" key="6">
    <source>
        <dbReference type="PROSITE" id="PS51063"/>
    </source>
</evidence>
<dbReference type="InterPro" id="IPR036390">
    <property type="entry name" value="WH_DNA-bd_sf"/>
</dbReference>
<dbReference type="Gene3D" id="2.60.120.10">
    <property type="entry name" value="Jelly Rolls"/>
    <property type="match status" value="1"/>
</dbReference>
<dbReference type="RefSeq" id="WP_307407370.1">
    <property type="nucleotide sequence ID" value="NZ_JAUSTW010000003.1"/>
</dbReference>
<dbReference type="InterPro" id="IPR000595">
    <property type="entry name" value="cNMP-bd_dom"/>
</dbReference>